<comment type="caution">
    <text evidence="1">The sequence shown here is derived from an EMBL/GenBank/DDBJ whole genome shotgun (WGS) entry which is preliminary data.</text>
</comment>
<evidence type="ECO:0000313" key="1">
    <source>
        <dbReference type="EMBL" id="KAF6757906.1"/>
    </source>
</evidence>
<gene>
    <name evidence="1" type="ORF">DFP72DRAFT_761149</name>
</gene>
<keyword evidence="2" id="KW-1185">Reference proteome</keyword>
<reference evidence="1 2" key="1">
    <citation type="submission" date="2020-07" db="EMBL/GenBank/DDBJ databases">
        <title>Comparative genomics of pyrophilous fungi reveals a link between fire events and developmental genes.</title>
        <authorList>
            <consortium name="DOE Joint Genome Institute"/>
            <person name="Steindorff A.S."/>
            <person name="Carver A."/>
            <person name="Calhoun S."/>
            <person name="Stillman K."/>
            <person name="Liu H."/>
            <person name="Lipzen A."/>
            <person name="Pangilinan J."/>
            <person name="Labutti K."/>
            <person name="Bruns T.D."/>
            <person name="Grigoriev I.V."/>
        </authorList>
    </citation>
    <scope>NUCLEOTIDE SEQUENCE [LARGE SCALE GENOMIC DNA]</scope>
    <source>
        <strain evidence="1 2">CBS 144469</strain>
    </source>
</reference>
<dbReference type="AlphaFoldDB" id="A0A8H6I5T4"/>
<name>A0A8H6I5T4_9AGAR</name>
<dbReference type="EMBL" id="JACGCI010000020">
    <property type="protein sequence ID" value="KAF6757906.1"/>
    <property type="molecule type" value="Genomic_DNA"/>
</dbReference>
<dbReference type="Gene3D" id="1.10.510.10">
    <property type="entry name" value="Transferase(Phosphotransferase) domain 1"/>
    <property type="match status" value="1"/>
</dbReference>
<dbReference type="InterPro" id="IPR011009">
    <property type="entry name" value="Kinase-like_dom_sf"/>
</dbReference>
<sequence>FPEEPLNLSAADGFGYFPAEINQTLNGGDYTILRKLGWGPRSSTWLAKEADGDRTLHFAVQAFTVATSKEVEARVLPIFQTKLSAGNWILFPYFYESFWEKSVHGEHLCLALGAYGLPFSDVLRDAANGGRAGLSVHVVQYTSSCLLQTLTRLHDIKVMHG</sequence>
<accession>A0A8H6I5T4</accession>
<feature type="non-terminal residue" evidence="1">
    <location>
        <position position="161"/>
    </location>
</feature>
<organism evidence="1 2">
    <name type="scientific">Ephemerocybe angulata</name>
    <dbReference type="NCBI Taxonomy" id="980116"/>
    <lineage>
        <taxon>Eukaryota</taxon>
        <taxon>Fungi</taxon>
        <taxon>Dikarya</taxon>
        <taxon>Basidiomycota</taxon>
        <taxon>Agaricomycotina</taxon>
        <taxon>Agaricomycetes</taxon>
        <taxon>Agaricomycetidae</taxon>
        <taxon>Agaricales</taxon>
        <taxon>Agaricineae</taxon>
        <taxon>Psathyrellaceae</taxon>
        <taxon>Ephemerocybe</taxon>
    </lineage>
</organism>
<dbReference type="Gene3D" id="3.30.200.20">
    <property type="entry name" value="Phosphorylase Kinase, domain 1"/>
    <property type="match status" value="1"/>
</dbReference>
<evidence type="ECO:0008006" key="3">
    <source>
        <dbReference type="Google" id="ProtNLM"/>
    </source>
</evidence>
<proteinExistence type="predicted"/>
<feature type="non-terminal residue" evidence="1">
    <location>
        <position position="1"/>
    </location>
</feature>
<dbReference type="Proteomes" id="UP000521943">
    <property type="component" value="Unassembled WGS sequence"/>
</dbReference>
<dbReference type="SUPFAM" id="SSF56112">
    <property type="entry name" value="Protein kinase-like (PK-like)"/>
    <property type="match status" value="1"/>
</dbReference>
<evidence type="ECO:0000313" key="2">
    <source>
        <dbReference type="Proteomes" id="UP000521943"/>
    </source>
</evidence>
<protein>
    <recommendedName>
        <fullName evidence="3">Protein kinase domain-containing protein</fullName>
    </recommendedName>
</protein>
<dbReference type="OrthoDB" id="5979581at2759"/>